<name>A0A917JEJ3_9ENTE</name>
<dbReference type="Gene3D" id="3.40.630.30">
    <property type="match status" value="1"/>
</dbReference>
<keyword evidence="3" id="KW-1185">Reference proteome</keyword>
<evidence type="ECO:0000313" key="2">
    <source>
        <dbReference type="EMBL" id="GGI65199.1"/>
    </source>
</evidence>
<dbReference type="PROSITE" id="PS51186">
    <property type="entry name" value="GNAT"/>
    <property type="match status" value="1"/>
</dbReference>
<dbReference type="EMBL" id="BMDT01000002">
    <property type="protein sequence ID" value="GGI65199.1"/>
    <property type="molecule type" value="Genomic_DNA"/>
</dbReference>
<dbReference type="GO" id="GO:0016747">
    <property type="term" value="F:acyltransferase activity, transferring groups other than amino-acyl groups"/>
    <property type="evidence" value="ECO:0007669"/>
    <property type="project" value="InterPro"/>
</dbReference>
<protein>
    <recommendedName>
        <fullName evidence="1">N-acetyltransferase domain-containing protein</fullName>
    </recommendedName>
</protein>
<evidence type="ECO:0000259" key="1">
    <source>
        <dbReference type="PROSITE" id="PS51186"/>
    </source>
</evidence>
<dbReference type="Pfam" id="PF13508">
    <property type="entry name" value="Acetyltransf_7"/>
    <property type="match status" value="1"/>
</dbReference>
<evidence type="ECO:0000313" key="3">
    <source>
        <dbReference type="Proteomes" id="UP000622610"/>
    </source>
</evidence>
<dbReference type="InterPro" id="IPR000182">
    <property type="entry name" value="GNAT_dom"/>
</dbReference>
<gene>
    <name evidence="2" type="ORF">GCM10011482_08530</name>
</gene>
<reference evidence="2" key="2">
    <citation type="submission" date="2020-09" db="EMBL/GenBank/DDBJ databases">
        <authorList>
            <person name="Sun Q."/>
            <person name="Sedlacek I."/>
        </authorList>
    </citation>
    <scope>NUCLEOTIDE SEQUENCE</scope>
    <source>
        <strain evidence="2">CCM 8433</strain>
    </source>
</reference>
<feature type="domain" description="N-acetyltransferase" evidence="1">
    <location>
        <begin position="3"/>
        <end position="151"/>
    </location>
</feature>
<organism evidence="2 3">
    <name type="scientific">Enterococcus alcedinis</name>
    <dbReference type="NCBI Taxonomy" id="1274384"/>
    <lineage>
        <taxon>Bacteria</taxon>
        <taxon>Bacillati</taxon>
        <taxon>Bacillota</taxon>
        <taxon>Bacilli</taxon>
        <taxon>Lactobacillales</taxon>
        <taxon>Enterococcaceae</taxon>
        <taxon>Enterococcus</taxon>
    </lineage>
</organism>
<dbReference type="Proteomes" id="UP000622610">
    <property type="component" value="Unassembled WGS sequence"/>
</dbReference>
<dbReference type="CDD" id="cd04301">
    <property type="entry name" value="NAT_SF"/>
    <property type="match status" value="1"/>
</dbReference>
<reference evidence="2" key="1">
    <citation type="journal article" date="2014" name="Int. J. Syst. Evol. Microbiol.">
        <title>Complete genome sequence of Corynebacterium casei LMG S-19264T (=DSM 44701T), isolated from a smear-ripened cheese.</title>
        <authorList>
            <consortium name="US DOE Joint Genome Institute (JGI-PGF)"/>
            <person name="Walter F."/>
            <person name="Albersmeier A."/>
            <person name="Kalinowski J."/>
            <person name="Ruckert C."/>
        </authorList>
    </citation>
    <scope>NUCLEOTIDE SEQUENCE</scope>
    <source>
        <strain evidence="2">CCM 8433</strain>
    </source>
</reference>
<sequence length="151" mass="17476">MKLNLKRIRVEDSEAITNILTKSFNYDTQLYFGEGAEDGPKGYDSGEIANKVLNDGSHSYLVYTEDCELAFISVDINKREVRYFCVLPKYIGQGYGKKIWSQMEELYGNDDWIVETPSYSISNHYFYEKLGFIKTGEKSYGENAKSFMFKK</sequence>
<dbReference type="InterPro" id="IPR016181">
    <property type="entry name" value="Acyl_CoA_acyltransferase"/>
</dbReference>
<dbReference type="AlphaFoldDB" id="A0A917JEJ3"/>
<comment type="caution">
    <text evidence="2">The sequence shown here is derived from an EMBL/GenBank/DDBJ whole genome shotgun (WGS) entry which is preliminary data.</text>
</comment>
<proteinExistence type="predicted"/>
<dbReference type="SUPFAM" id="SSF55729">
    <property type="entry name" value="Acyl-CoA N-acyltransferases (Nat)"/>
    <property type="match status" value="1"/>
</dbReference>
<accession>A0A917JEJ3</accession>
<dbReference type="RefSeq" id="WP_188367035.1">
    <property type="nucleotide sequence ID" value="NZ_BMDT01000002.1"/>
</dbReference>